<protein>
    <recommendedName>
        <fullName evidence="4">Lipoprotein</fullName>
    </recommendedName>
</protein>
<accession>A0A9X3X9P1</accession>
<dbReference type="RefSeq" id="WP_272459496.1">
    <property type="nucleotide sequence ID" value="NZ_JAGTJJ010000043.1"/>
</dbReference>
<keyword evidence="1" id="KW-0732">Signal</keyword>
<evidence type="ECO:0008006" key="4">
    <source>
        <dbReference type="Google" id="ProtNLM"/>
    </source>
</evidence>
<proteinExistence type="predicted"/>
<sequence length="253" mass="27553">MKPNILSASLLPLFAMVALACSGEDPEPPTPPDYLFGVEEQPFGKTYEQWAEAWFQWAFAIPKAENPILDGPCEGHQMGDVFFLAGNVGGQTTRACAVPAGKAIFFPIVNSISRACPEYVDNPDLTCEMLTSEPVAHDNASSFFNDYEVTMTLEIDGNAIKDLDDRRAHTATFDDPTPNQAEDVFGTICSGPIRENTCDVPVGSKRIAAADGYWVMLKPLPAGEHEVQFTGKIVLSPDQTFELDVTYNLTVAP</sequence>
<organism evidence="2 3">
    <name type="scientific">Polyangium jinanense</name>
    <dbReference type="NCBI Taxonomy" id="2829994"/>
    <lineage>
        <taxon>Bacteria</taxon>
        <taxon>Pseudomonadati</taxon>
        <taxon>Myxococcota</taxon>
        <taxon>Polyangia</taxon>
        <taxon>Polyangiales</taxon>
        <taxon>Polyangiaceae</taxon>
        <taxon>Polyangium</taxon>
    </lineage>
</organism>
<evidence type="ECO:0000313" key="2">
    <source>
        <dbReference type="EMBL" id="MDC3986787.1"/>
    </source>
</evidence>
<name>A0A9X3X9P1_9BACT</name>
<dbReference type="EMBL" id="JAGTJJ010000043">
    <property type="protein sequence ID" value="MDC3986787.1"/>
    <property type="molecule type" value="Genomic_DNA"/>
</dbReference>
<feature type="chain" id="PRO_5040769214" description="Lipoprotein" evidence="1">
    <location>
        <begin position="21"/>
        <end position="253"/>
    </location>
</feature>
<feature type="signal peptide" evidence="1">
    <location>
        <begin position="1"/>
        <end position="20"/>
    </location>
</feature>
<dbReference type="AlphaFoldDB" id="A0A9X3X9P1"/>
<dbReference type="Proteomes" id="UP001151081">
    <property type="component" value="Unassembled WGS sequence"/>
</dbReference>
<evidence type="ECO:0000256" key="1">
    <source>
        <dbReference type="SAM" id="SignalP"/>
    </source>
</evidence>
<evidence type="ECO:0000313" key="3">
    <source>
        <dbReference type="Proteomes" id="UP001151081"/>
    </source>
</evidence>
<reference evidence="2 3" key="1">
    <citation type="submission" date="2021-04" db="EMBL/GenBank/DDBJ databases">
        <title>Genome analysis of Polyangium sp.</title>
        <authorList>
            <person name="Li Y."/>
            <person name="Wang J."/>
        </authorList>
    </citation>
    <scope>NUCLEOTIDE SEQUENCE [LARGE SCALE GENOMIC DNA]</scope>
    <source>
        <strain evidence="2 3">SDU14</strain>
    </source>
</reference>
<gene>
    <name evidence="2" type="ORF">KEG57_40310</name>
</gene>
<dbReference type="PROSITE" id="PS51257">
    <property type="entry name" value="PROKAR_LIPOPROTEIN"/>
    <property type="match status" value="1"/>
</dbReference>
<keyword evidence="3" id="KW-1185">Reference proteome</keyword>
<comment type="caution">
    <text evidence="2">The sequence shown here is derived from an EMBL/GenBank/DDBJ whole genome shotgun (WGS) entry which is preliminary data.</text>
</comment>